<keyword evidence="6" id="KW-1185">Reference proteome</keyword>
<evidence type="ECO:0000256" key="4">
    <source>
        <dbReference type="SAM" id="MobiDB-lite"/>
    </source>
</evidence>
<evidence type="ECO:0008006" key="7">
    <source>
        <dbReference type="Google" id="ProtNLM"/>
    </source>
</evidence>
<dbReference type="EMBL" id="JACVVK020000255">
    <property type="protein sequence ID" value="KAK7481848.1"/>
    <property type="molecule type" value="Genomic_DNA"/>
</dbReference>
<evidence type="ECO:0000256" key="2">
    <source>
        <dbReference type="ARBA" id="ARBA00023242"/>
    </source>
</evidence>
<accession>A0ABD0K452</accession>
<evidence type="ECO:0000313" key="6">
    <source>
        <dbReference type="Proteomes" id="UP001519460"/>
    </source>
</evidence>
<dbReference type="InterPro" id="IPR016024">
    <property type="entry name" value="ARM-type_fold"/>
</dbReference>
<comment type="caution">
    <text evidence="5">The sequence shown here is derived from an EMBL/GenBank/DDBJ whole genome shotgun (WGS) entry which is preliminary data.</text>
</comment>
<dbReference type="PANTHER" id="PTHR23424">
    <property type="entry name" value="SERUM AMYLOID A"/>
    <property type="match status" value="1"/>
</dbReference>
<feature type="region of interest" description="Disordered" evidence="4">
    <location>
        <begin position="1"/>
        <end position="23"/>
    </location>
</feature>
<dbReference type="AlphaFoldDB" id="A0ABD0K452"/>
<name>A0ABD0K452_9CAEN</name>
<sequence>MDESEYSPQPVRNPSPPPELKQNEEAVCGDSIGGTAFSKHWLFTTLMKLIQEVDKETEAKEGLESSSEFGVDVDEELQTELCKLWDMSMNSDVAKFLQEFKAVDILTGVISKSQAPRVTEICVGILGNMACDQQVCEEIANNEKLVHLVLELLSNSDPPTLVETTRLLYTSLSTKSVSHFWLEAVSQAEGFKEQVAFLFHSSTNYLACSAHDNLFQFTSYFVSAPPKPPPPLSTNSRHAADDSFYTSVVREVGWRLA</sequence>
<proteinExistence type="inferred from homology"/>
<dbReference type="GO" id="GO:0005634">
    <property type="term" value="C:nucleus"/>
    <property type="evidence" value="ECO:0007669"/>
    <property type="project" value="UniProtKB-SubCell"/>
</dbReference>
<feature type="non-terminal residue" evidence="5">
    <location>
        <position position="257"/>
    </location>
</feature>
<keyword evidence="2" id="KW-0539">Nucleus</keyword>
<evidence type="ECO:0000313" key="5">
    <source>
        <dbReference type="EMBL" id="KAK7481848.1"/>
    </source>
</evidence>
<dbReference type="InterPro" id="IPR052464">
    <property type="entry name" value="Synovial_Prolif_Regulator"/>
</dbReference>
<dbReference type="InterPro" id="IPR011989">
    <property type="entry name" value="ARM-like"/>
</dbReference>
<comment type="subcellular location">
    <subcellularLocation>
        <location evidence="1">Nucleus</location>
    </subcellularLocation>
</comment>
<protein>
    <recommendedName>
        <fullName evidence="7">Protein SAAL1</fullName>
    </recommendedName>
</protein>
<dbReference type="PANTHER" id="PTHR23424:SF23">
    <property type="entry name" value="PROTEIN SAAL1"/>
    <property type="match status" value="1"/>
</dbReference>
<reference evidence="5 6" key="1">
    <citation type="journal article" date="2023" name="Sci. Data">
        <title>Genome assembly of the Korean intertidal mud-creeper Batillaria attramentaria.</title>
        <authorList>
            <person name="Patra A.K."/>
            <person name="Ho P.T."/>
            <person name="Jun S."/>
            <person name="Lee S.J."/>
            <person name="Kim Y."/>
            <person name="Won Y.J."/>
        </authorList>
    </citation>
    <scope>NUCLEOTIDE SEQUENCE [LARGE SCALE GENOMIC DNA]</scope>
    <source>
        <strain evidence="5">Wonlab-2016</strain>
    </source>
</reference>
<gene>
    <name evidence="5" type="ORF">BaRGS_00026874</name>
</gene>
<dbReference type="SUPFAM" id="SSF48371">
    <property type="entry name" value="ARM repeat"/>
    <property type="match status" value="1"/>
</dbReference>
<organism evidence="5 6">
    <name type="scientific">Batillaria attramentaria</name>
    <dbReference type="NCBI Taxonomy" id="370345"/>
    <lineage>
        <taxon>Eukaryota</taxon>
        <taxon>Metazoa</taxon>
        <taxon>Spiralia</taxon>
        <taxon>Lophotrochozoa</taxon>
        <taxon>Mollusca</taxon>
        <taxon>Gastropoda</taxon>
        <taxon>Caenogastropoda</taxon>
        <taxon>Sorbeoconcha</taxon>
        <taxon>Cerithioidea</taxon>
        <taxon>Batillariidae</taxon>
        <taxon>Batillaria</taxon>
    </lineage>
</organism>
<dbReference type="Proteomes" id="UP001519460">
    <property type="component" value="Unassembled WGS sequence"/>
</dbReference>
<dbReference type="Gene3D" id="1.25.10.10">
    <property type="entry name" value="Leucine-rich Repeat Variant"/>
    <property type="match status" value="1"/>
</dbReference>
<evidence type="ECO:0000256" key="1">
    <source>
        <dbReference type="ARBA" id="ARBA00004123"/>
    </source>
</evidence>
<evidence type="ECO:0000256" key="3">
    <source>
        <dbReference type="ARBA" id="ARBA00038401"/>
    </source>
</evidence>
<comment type="similarity">
    <text evidence="3">Belongs to the SAAL1 family.</text>
</comment>